<feature type="active site" evidence="2 3">
    <location>
        <position position="355"/>
    </location>
</feature>
<dbReference type="SUPFAM" id="SSF53474">
    <property type="entry name" value="alpha/beta-Hydrolases"/>
    <property type="match status" value="1"/>
</dbReference>
<organism evidence="5 6">
    <name type="scientific">Streptomyces albireticuli</name>
    <dbReference type="NCBI Taxonomy" id="1940"/>
    <lineage>
        <taxon>Bacteria</taxon>
        <taxon>Bacillati</taxon>
        <taxon>Actinomycetota</taxon>
        <taxon>Actinomycetes</taxon>
        <taxon>Kitasatosporales</taxon>
        <taxon>Streptomycetaceae</taxon>
        <taxon>Streptomyces</taxon>
    </lineage>
</organism>
<dbReference type="InterPro" id="IPR008220">
    <property type="entry name" value="HAT_MetX-like"/>
</dbReference>
<evidence type="ECO:0000259" key="4">
    <source>
        <dbReference type="Pfam" id="PF00561"/>
    </source>
</evidence>
<dbReference type="HAMAP" id="MF_00296">
    <property type="entry name" value="MetX_acyltransf"/>
    <property type="match status" value="1"/>
</dbReference>
<keyword evidence="2" id="KW-0486">Methionine biosynthesis</keyword>
<comment type="caution">
    <text evidence="2">Lacks conserved residue(s) required for the propagation of feature annotation.</text>
</comment>
<comment type="catalytic activity">
    <reaction evidence="2">
        <text>L-homoserine + acetyl-CoA = O-acetyl-L-homoserine + CoA</text>
        <dbReference type="Rhea" id="RHEA:13701"/>
        <dbReference type="ChEBI" id="CHEBI:57287"/>
        <dbReference type="ChEBI" id="CHEBI:57288"/>
        <dbReference type="ChEBI" id="CHEBI:57476"/>
        <dbReference type="ChEBI" id="CHEBI:57716"/>
        <dbReference type="EC" id="2.3.1.31"/>
    </reaction>
</comment>
<feature type="binding site" evidence="2">
    <location>
        <position position="356"/>
    </location>
    <ligand>
        <name>substrate</name>
    </ligand>
</feature>
<feature type="active site" description="Nucleophile" evidence="2 3">
    <location>
        <position position="151"/>
    </location>
</feature>
<comment type="pathway">
    <text evidence="2">Amino-acid biosynthesis; L-methionine biosynthesis via de novo pathway; O-acetyl-L-homoserine from L-homoserine: step 1/1.</text>
</comment>
<evidence type="ECO:0000313" key="5">
    <source>
        <dbReference type="EMBL" id="ARZ65913.1"/>
    </source>
</evidence>
<protein>
    <recommendedName>
        <fullName evidence="2">Homoserine O-acetyltransferase</fullName>
        <shortName evidence="2">HAT</shortName>
        <ecNumber evidence="2">2.3.1.31</ecNumber>
    </recommendedName>
    <alternativeName>
        <fullName evidence="2">Homoserine transacetylase</fullName>
        <shortName evidence="2">HTA</shortName>
    </alternativeName>
</protein>
<dbReference type="PANTHER" id="PTHR32268">
    <property type="entry name" value="HOMOSERINE O-ACETYLTRANSFERASE"/>
    <property type="match status" value="1"/>
</dbReference>
<dbReference type="GO" id="GO:0005737">
    <property type="term" value="C:cytoplasm"/>
    <property type="evidence" value="ECO:0007669"/>
    <property type="project" value="UniProtKB-SubCell"/>
</dbReference>
<dbReference type="Gene3D" id="3.40.50.1820">
    <property type="entry name" value="alpha/beta hydrolase"/>
    <property type="match status" value="1"/>
</dbReference>
<comment type="subcellular location">
    <subcellularLocation>
        <location evidence="2">Cytoplasm</location>
    </subcellularLocation>
</comment>
<gene>
    <name evidence="5" type="primary">metX</name>
    <name evidence="2" type="synonym">metXA</name>
    <name evidence="5" type="ORF">SMD11_0247</name>
</gene>
<dbReference type="InterPro" id="IPR029058">
    <property type="entry name" value="AB_hydrolase_fold"/>
</dbReference>
<dbReference type="OrthoDB" id="9800754at2"/>
<accession>A0A1Z2KV32</accession>
<dbReference type="InterPro" id="IPR000073">
    <property type="entry name" value="AB_hydrolase_1"/>
</dbReference>
<comment type="similarity">
    <text evidence="2">Belongs to the AB hydrolase superfamily. MetX family.</text>
</comment>
<feature type="binding site" evidence="2">
    <location>
        <position position="220"/>
    </location>
    <ligand>
        <name>substrate</name>
    </ligand>
</feature>
<dbReference type="PANTHER" id="PTHR32268:SF11">
    <property type="entry name" value="HOMOSERINE O-ACETYLTRANSFERASE"/>
    <property type="match status" value="1"/>
</dbReference>
<dbReference type="EC" id="2.3.1.31" evidence="2"/>
<dbReference type="Gene3D" id="1.10.1740.110">
    <property type="match status" value="1"/>
</dbReference>
<dbReference type="RefSeq" id="WP_087924612.1">
    <property type="nucleotide sequence ID" value="NZ_CP021744.1"/>
</dbReference>
<reference evidence="5 6" key="1">
    <citation type="submission" date="2017-06" db="EMBL/GenBank/DDBJ databases">
        <title>Streptomyces albireticuli Genome sequencing and assembly.</title>
        <authorList>
            <person name="Wang Y."/>
            <person name="Du B."/>
            <person name="Ding Y."/>
            <person name="Liu H."/>
            <person name="Hou Q."/>
            <person name="Liu K."/>
            <person name="Yao L."/>
            <person name="Wang C."/>
        </authorList>
    </citation>
    <scope>NUCLEOTIDE SEQUENCE [LARGE SCALE GENOMIC DNA]</scope>
    <source>
        <strain evidence="5 6">MDJK11</strain>
    </source>
</reference>
<comment type="subunit">
    <text evidence="2">Homodimer.</text>
</comment>
<proteinExistence type="inferred from homology"/>
<dbReference type="Proteomes" id="UP000195755">
    <property type="component" value="Chromosome"/>
</dbReference>
<dbReference type="Pfam" id="PF00561">
    <property type="entry name" value="Abhydrolase_1"/>
    <property type="match status" value="1"/>
</dbReference>
<feature type="domain" description="AB hydrolase-1" evidence="4">
    <location>
        <begin position="50"/>
        <end position="359"/>
    </location>
</feature>
<dbReference type="GO" id="GO:0009086">
    <property type="term" value="P:methionine biosynthetic process"/>
    <property type="evidence" value="ECO:0007669"/>
    <property type="project" value="UniProtKB-UniRule"/>
</dbReference>
<evidence type="ECO:0000256" key="3">
    <source>
        <dbReference type="PIRSR" id="PIRSR000443-1"/>
    </source>
</evidence>
<dbReference type="KEGG" id="salj:SMD11_0247"/>
<keyword evidence="2" id="KW-0028">Amino-acid biosynthesis</keyword>
<dbReference type="UniPathway" id="UPA00051">
    <property type="reaction ID" value="UER00074"/>
</dbReference>
<keyword evidence="1 2" id="KW-0808">Transferase</keyword>
<dbReference type="PIRSF" id="PIRSF000443">
    <property type="entry name" value="Homoser_Ac_trans"/>
    <property type="match status" value="1"/>
</dbReference>
<comment type="function">
    <text evidence="2">Transfers an acetyl group from acetyl-CoA to L-homoserine, forming acetyl-L-homoserine.</text>
</comment>
<feature type="active site" evidence="2 3">
    <location>
        <position position="321"/>
    </location>
</feature>
<keyword evidence="2" id="KW-0012">Acyltransferase</keyword>
<dbReference type="AlphaFoldDB" id="A0A1Z2KV32"/>
<dbReference type="GO" id="GO:0009092">
    <property type="term" value="P:homoserine metabolic process"/>
    <property type="evidence" value="ECO:0007669"/>
    <property type="project" value="TreeGrafter"/>
</dbReference>
<evidence type="ECO:0000256" key="2">
    <source>
        <dbReference type="HAMAP-Rule" id="MF_00296"/>
    </source>
</evidence>
<keyword evidence="2" id="KW-0963">Cytoplasm</keyword>
<evidence type="ECO:0000313" key="6">
    <source>
        <dbReference type="Proteomes" id="UP000195755"/>
    </source>
</evidence>
<dbReference type="EMBL" id="CP021744">
    <property type="protein sequence ID" value="ARZ65913.1"/>
    <property type="molecule type" value="Genomic_DNA"/>
</dbReference>
<dbReference type="GO" id="GO:0004414">
    <property type="term" value="F:homoserine O-acetyltransferase activity"/>
    <property type="evidence" value="ECO:0007669"/>
    <property type="project" value="UniProtKB-UniRule"/>
</dbReference>
<sequence>MTVTVPRHARTLTLFEDPARPLRLAGGGSLIGVPVAYERYGPPPADAEGTVFVCHALTGDSHVARHDDTDAPGWWDAMVGPQRPLDTDRYHVICANVLGGCSGTAGPAPDATPSAFPVPFPAVTVADMVTVHRELLRRLGIGRLHAVVGGSLGGMQALEWLLRHPADADRYALIATAARLSADNLAYNAIGRAAIRADPRYAGGRYDPQAPPDTGLGIARMIGHLTYMSAPSLQTKFARRLSPPTTAMGATAGGYLAAPARGPFAVERYMEYQGEKLAARFDANSYLYLTAAMDAFDAFATPYDAAALAGADVHLFSFDSDRLFGFDHSRHIAGRLAEAGVKCGHFHEESAPAGHDAFLMDVPPYLQAVRRWFTAPTPAPASAAGRARSVVRPHALMPASHGPRRSQESP</sequence>
<dbReference type="NCBIfam" id="TIGR01392">
    <property type="entry name" value="homoserO_Ac_trn"/>
    <property type="match status" value="1"/>
</dbReference>
<dbReference type="NCBIfam" id="NF001209">
    <property type="entry name" value="PRK00175.1"/>
    <property type="match status" value="1"/>
</dbReference>
<name>A0A1Z2KV32_9ACTN</name>
<evidence type="ECO:0000256" key="1">
    <source>
        <dbReference type="ARBA" id="ARBA00022679"/>
    </source>
</evidence>